<dbReference type="PROSITE" id="PS51257">
    <property type="entry name" value="PROKAR_LIPOPROTEIN"/>
    <property type="match status" value="1"/>
</dbReference>
<organism evidence="2 3">
    <name type="scientific">Mycolicibacterium confluentis</name>
    <dbReference type="NCBI Taxonomy" id="28047"/>
    <lineage>
        <taxon>Bacteria</taxon>
        <taxon>Bacillati</taxon>
        <taxon>Actinomycetota</taxon>
        <taxon>Actinomycetes</taxon>
        <taxon>Mycobacteriales</taxon>
        <taxon>Mycobacteriaceae</taxon>
        <taxon>Mycolicibacterium</taxon>
    </lineage>
</organism>
<evidence type="ECO:0000256" key="1">
    <source>
        <dbReference type="SAM" id="MobiDB-lite"/>
    </source>
</evidence>
<dbReference type="RefSeq" id="WP_085151376.1">
    <property type="nucleotide sequence ID" value="NZ_AP022612.1"/>
</dbReference>
<reference evidence="2" key="2">
    <citation type="submission" date="2020-02" db="EMBL/GenBank/DDBJ databases">
        <authorList>
            <person name="Matsumoto Y."/>
            <person name="Motooka D."/>
            <person name="Nakamura S."/>
        </authorList>
    </citation>
    <scope>NUCLEOTIDE SEQUENCE</scope>
    <source>
        <strain evidence="2">JCM 13671</strain>
    </source>
</reference>
<dbReference type="Proteomes" id="UP000466931">
    <property type="component" value="Chromosome"/>
</dbReference>
<evidence type="ECO:0000313" key="3">
    <source>
        <dbReference type="Proteomes" id="UP000466931"/>
    </source>
</evidence>
<dbReference type="AlphaFoldDB" id="A0A7I7Y4Z6"/>
<gene>
    <name evidence="2" type="ORF">MCNF_46060</name>
</gene>
<dbReference type="InterPro" id="IPR032710">
    <property type="entry name" value="NTF2-like_dom_sf"/>
</dbReference>
<protein>
    <submittedName>
        <fullName evidence="2">Uncharacterized protein</fullName>
    </submittedName>
</protein>
<proteinExistence type="predicted"/>
<reference evidence="2" key="1">
    <citation type="journal article" date="2019" name="Emerg. Microbes Infect.">
        <title>Comprehensive subspecies identification of 175 nontuberculous mycobacteria species based on 7547 genomic profiles.</title>
        <authorList>
            <person name="Matsumoto Y."/>
            <person name="Kinjo T."/>
            <person name="Motooka D."/>
            <person name="Nabeya D."/>
            <person name="Jung N."/>
            <person name="Uechi K."/>
            <person name="Horii T."/>
            <person name="Iida T."/>
            <person name="Fujita J."/>
            <person name="Nakamura S."/>
        </authorList>
    </citation>
    <scope>NUCLEOTIDE SEQUENCE [LARGE SCALE GENOMIC DNA]</scope>
    <source>
        <strain evidence="2">JCM 13671</strain>
    </source>
</reference>
<sequence>MLRARDFAVTLMVGAVVLAGCSRQVAPDPVLAPETTTMTAPDESPSAAAPSTADAPSDADLINKAVMDFQDAYNTKKWDTYLSLMCTAMRDQFVGPVIDTLKTTRDAQGLTNVAVTDVQIDGDTGIATLDAQNEMLGRRTIELRVAREDGWKVCMPY</sequence>
<dbReference type="SUPFAM" id="SSF54427">
    <property type="entry name" value="NTF2-like"/>
    <property type="match status" value="1"/>
</dbReference>
<feature type="compositionally biased region" description="Low complexity" evidence="1">
    <location>
        <begin position="40"/>
        <end position="55"/>
    </location>
</feature>
<name>A0A7I7Y4Z6_9MYCO</name>
<feature type="region of interest" description="Disordered" evidence="1">
    <location>
        <begin position="33"/>
        <end position="55"/>
    </location>
</feature>
<evidence type="ECO:0000313" key="2">
    <source>
        <dbReference type="EMBL" id="BBZ36001.1"/>
    </source>
</evidence>
<dbReference type="EMBL" id="AP022612">
    <property type="protein sequence ID" value="BBZ36001.1"/>
    <property type="molecule type" value="Genomic_DNA"/>
</dbReference>
<keyword evidence="3" id="KW-1185">Reference proteome</keyword>
<dbReference type="OrthoDB" id="4730342at2"/>
<accession>A0A7I7Y4Z6</accession>